<evidence type="ECO:0000256" key="1">
    <source>
        <dbReference type="SAM" id="MobiDB-lite"/>
    </source>
</evidence>
<keyword evidence="3" id="KW-1185">Reference proteome</keyword>
<organism evidence="2 3">
    <name type="scientific">Eimeria mitis</name>
    <dbReference type="NCBI Taxonomy" id="44415"/>
    <lineage>
        <taxon>Eukaryota</taxon>
        <taxon>Sar</taxon>
        <taxon>Alveolata</taxon>
        <taxon>Apicomplexa</taxon>
        <taxon>Conoidasida</taxon>
        <taxon>Coccidia</taxon>
        <taxon>Eucoccidiorida</taxon>
        <taxon>Eimeriorina</taxon>
        <taxon>Eimeriidae</taxon>
        <taxon>Eimeria</taxon>
    </lineage>
</organism>
<evidence type="ECO:0000313" key="3">
    <source>
        <dbReference type="Proteomes" id="UP000030744"/>
    </source>
</evidence>
<dbReference type="VEuPathDB" id="ToxoDB:EMH_0099840"/>
<accession>U6KCK8</accession>
<protein>
    <submittedName>
        <fullName evidence="2">Uncharacterized protein</fullName>
    </submittedName>
</protein>
<proteinExistence type="predicted"/>
<feature type="compositionally biased region" description="Basic and acidic residues" evidence="1">
    <location>
        <begin position="55"/>
        <end position="67"/>
    </location>
</feature>
<feature type="region of interest" description="Disordered" evidence="1">
    <location>
        <begin position="55"/>
        <end position="84"/>
    </location>
</feature>
<evidence type="ECO:0000313" key="2">
    <source>
        <dbReference type="EMBL" id="CDJ35689.1"/>
    </source>
</evidence>
<reference evidence="2" key="1">
    <citation type="submission" date="2013-10" db="EMBL/GenBank/DDBJ databases">
        <title>Genomic analysis of the causative agents of coccidiosis in chickens.</title>
        <authorList>
            <person name="Reid A.J."/>
            <person name="Blake D."/>
            <person name="Billington K."/>
            <person name="Browne H."/>
            <person name="Dunn M."/>
            <person name="Hung S."/>
            <person name="Kawahara F."/>
            <person name="Miranda-Saavedra D."/>
            <person name="Mourier T."/>
            <person name="Nagra H."/>
            <person name="Otto T.D."/>
            <person name="Rawlings N."/>
            <person name="Sanchez A."/>
            <person name="Sanders M."/>
            <person name="Subramaniam C."/>
            <person name="Tay Y."/>
            <person name="Dear P."/>
            <person name="Doerig C."/>
            <person name="Gruber A."/>
            <person name="Parkinson J."/>
            <person name="Shirley M."/>
            <person name="Wan K.L."/>
            <person name="Berriman M."/>
            <person name="Tomley F."/>
            <person name="Pain A."/>
        </authorList>
    </citation>
    <scope>NUCLEOTIDE SEQUENCE [LARGE SCALE GENOMIC DNA]</scope>
    <source>
        <strain evidence="2">Houghton</strain>
    </source>
</reference>
<gene>
    <name evidence="2" type="ORF">EMH_0099840</name>
</gene>
<dbReference type="Proteomes" id="UP000030744">
    <property type="component" value="Unassembled WGS sequence"/>
</dbReference>
<name>U6KCK8_9EIME</name>
<dbReference type="OrthoDB" id="360653at2759"/>
<dbReference type="GeneID" id="60404886"/>
<dbReference type="EMBL" id="HG732143">
    <property type="protein sequence ID" value="CDJ35689.1"/>
    <property type="molecule type" value="Genomic_DNA"/>
</dbReference>
<reference evidence="2" key="2">
    <citation type="submission" date="2013-10" db="EMBL/GenBank/DDBJ databases">
        <authorList>
            <person name="Aslett M."/>
        </authorList>
    </citation>
    <scope>NUCLEOTIDE SEQUENCE [LARGE SCALE GENOMIC DNA]</scope>
    <source>
        <strain evidence="2">Houghton</strain>
    </source>
</reference>
<sequence>MLNALQQQQQQDASAEPVYASQEAACIDGTQFVQRFEAAVPLMLPLIAEEINRVADPDRLDQEESRRGLAGQLDGSEGGGLSSSSVAKLADVSTHSKVEEAQSLKGPSLLLLITKDSSIECLADHLLPFVWGLLTGASCKRVFVAPVEAAAAPA</sequence>
<dbReference type="RefSeq" id="XP_037877978.1">
    <property type="nucleotide sequence ID" value="XM_038022124.1"/>
</dbReference>
<dbReference type="AlphaFoldDB" id="U6KCK8"/>